<sequence length="372" mass="41784">MLCISTAGPVGQDFQRIQRLTEGLPVDCTLWGLERNRSRQKNLWAVWERLRQERPDLVYLEGTGIAAGLPLIWAARAWGQRYVVSSGDPIGGFFYVTEGPLYGAAFSIYERLLYRYCSGFIGWTPYLTGVALKLGAPRAITIEGGVDLETFRPYPESHRQFLRQRYGIPADHLVCGVVGSLKWVARQRYCYGLELVEMLRYLRRVDVTVLIVGDGDGLPYLKARLPEALQRRVVFTGRVAAAEVVDLLNVMDIGFITQTLDALGRYRLTTKLPEYLATGLPVAMSPIPGFYDYVYPAGWALPEGHPADRAFHQKVAAWLDTLSWEEVQARAALARAQAQRFSYDVLRPRFAAFIQALLGLEKTVFAESKVNG</sequence>
<dbReference type="Pfam" id="PF13692">
    <property type="entry name" value="Glyco_trans_1_4"/>
    <property type="match status" value="1"/>
</dbReference>
<dbReference type="AlphaFoldDB" id="A0A7V2F6I4"/>
<keyword evidence="2 4" id="KW-0808">Transferase</keyword>
<dbReference type="Gene3D" id="3.40.50.2000">
    <property type="entry name" value="Glycogen Phosphorylase B"/>
    <property type="match status" value="2"/>
</dbReference>
<proteinExistence type="predicted"/>
<dbReference type="Pfam" id="PF13579">
    <property type="entry name" value="Glyco_trans_4_4"/>
    <property type="match status" value="1"/>
</dbReference>
<dbReference type="PANTHER" id="PTHR12526">
    <property type="entry name" value="GLYCOSYLTRANSFERASE"/>
    <property type="match status" value="1"/>
</dbReference>
<protein>
    <submittedName>
        <fullName evidence="4">Glycosyltransferase</fullName>
    </submittedName>
</protein>
<dbReference type="EMBL" id="DSGB01000005">
    <property type="protein sequence ID" value="HER96396.1"/>
    <property type="molecule type" value="Genomic_DNA"/>
</dbReference>
<accession>A0A7V2F6I4</accession>
<evidence type="ECO:0000313" key="4">
    <source>
        <dbReference type="EMBL" id="HER96396.1"/>
    </source>
</evidence>
<dbReference type="GO" id="GO:0016757">
    <property type="term" value="F:glycosyltransferase activity"/>
    <property type="evidence" value="ECO:0007669"/>
    <property type="project" value="UniProtKB-KW"/>
</dbReference>
<reference evidence="4" key="1">
    <citation type="journal article" date="2020" name="mSystems">
        <title>Genome- and Community-Level Interaction Insights into Carbon Utilization and Element Cycling Functions of Hydrothermarchaeota in Hydrothermal Sediment.</title>
        <authorList>
            <person name="Zhou Z."/>
            <person name="Liu Y."/>
            <person name="Xu W."/>
            <person name="Pan J."/>
            <person name="Luo Z.H."/>
            <person name="Li M."/>
        </authorList>
    </citation>
    <scope>NUCLEOTIDE SEQUENCE [LARGE SCALE GENOMIC DNA]</scope>
    <source>
        <strain evidence="4">SpSt-143</strain>
    </source>
</reference>
<dbReference type="PANTHER" id="PTHR12526:SF510">
    <property type="entry name" value="D-INOSITOL 3-PHOSPHATE GLYCOSYLTRANSFERASE"/>
    <property type="match status" value="1"/>
</dbReference>
<evidence type="ECO:0000259" key="3">
    <source>
        <dbReference type="Pfam" id="PF13579"/>
    </source>
</evidence>
<evidence type="ECO:0000256" key="2">
    <source>
        <dbReference type="ARBA" id="ARBA00022679"/>
    </source>
</evidence>
<evidence type="ECO:0000256" key="1">
    <source>
        <dbReference type="ARBA" id="ARBA00022676"/>
    </source>
</evidence>
<gene>
    <name evidence="4" type="ORF">ENO59_07750</name>
</gene>
<organism evidence="4">
    <name type="scientific">Rhodothermus marinus</name>
    <name type="common">Rhodothermus obamensis</name>
    <dbReference type="NCBI Taxonomy" id="29549"/>
    <lineage>
        <taxon>Bacteria</taxon>
        <taxon>Pseudomonadati</taxon>
        <taxon>Rhodothermota</taxon>
        <taxon>Rhodothermia</taxon>
        <taxon>Rhodothermales</taxon>
        <taxon>Rhodothermaceae</taxon>
        <taxon>Rhodothermus</taxon>
    </lineage>
</organism>
<comment type="caution">
    <text evidence="4">The sequence shown here is derived from an EMBL/GenBank/DDBJ whole genome shotgun (WGS) entry which is preliminary data.</text>
</comment>
<keyword evidence="1" id="KW-0328">Glycosyltransferase</keyword>
<name>A0A7V2F6I4_RHOMR</name>
<dbReference type="SUPFAM" id="SSF53756">
    <property type="entry name" value="UDP-Glycosyltransferase/glycogen phosphorylase"/>
    <property type="match status" value="1"/>
</dbReference>
<dbReference type="InterPro" id="IPR028098">
    <property type="entry name" value="Glyco_trans_4-like_N"/>
</dbReference>
<feature type="domain" description="Glycosyltransferase subfamily 4-like N-terminal" evidence="3">
    <location>
        <begin position="23"/>
        <end position="138"/>
    </location>
</feature>